<protein>
    <recommendedName>
        <fullName evidence="2">Outer membrane channel protein CpnT-like N-terminal domain-containing protein</fullName>
    </recommendedName>
</protein>
<organism evidence="3 4">
    <name type="scientific">Streptomyces similanensis</name>
    <dbReference type="NCBI Taxonomy" id="1274988"/>
    <lineage>
        <taxon>Bacteria</taxon>
        <taxon>Bacillati</taxon>
        <taxon>Actinomycetota</taxon>
        <taxon>Actinomycetes</taxon>
        <taxon>Kitasatosporales</taxon>
        <taxon>Streptomycetaceae</taxon>
        <taxon>Streptomyces</taxon>
    </lineage>
</organism>
<dbReference type="InterPro" id="IPR057746">
    <property type="entry name" value="CpnT-like_N"/>
</dbReference>
<evidence type="ECO:0000259" key="2">
    <source>
        <dbReference type="Pfam" id="PF25547"/>
    </source>
</evidence>
<proteinExistence type="predicted"/>
<name>A0ABP9LHU5_9ACTN</name>
<dbReference type="Proteomes" id="UP001500124">
    <property type="component" value="Unassembled WGS sequence"/>
</dbReference>
<reference evidence="4" key="1">
    <citation type="journal article" date="2019" name="Int. J. Syst. Evol. Microbiol.">
        <title>The Global Catalogue of Microorganisms (GCM) 10K type strain sequencing project: providing services to taxonomists for standard genome sequencing and annotation.</title>
        <authorList>
            <consortium name="The Broad Institute Genomics Platform"/>
            <consortium name="The Broad Institute Genome Sequencing Center for Infectious Disease"/>
            <person name="Wu L."/>
            <person name="Ma J."/>
        </authorList>
    </citation>
    <scope>NUCLEOTIDE SEQUENCE [LARGE SCALE GENOMIC DNA]</scope>
    <source>
        <strain evidence="4">JCM 18410</strain>
    </source>
</reference>
<feature type="domain" description="Outer membrane channel protein CpnT-like N-terminal" evidence="2">
    <location>
        <begin position="10"/>
        <end position="138"/>
    </location>
</feature>
<gene>
    <name evidence="3" type="ORF">GCM10023336_67940</name>
</gene>
<sequence>MGYTLPGWLDEVLDFIGINFPNVDEDDYRDMADAMRDFADKFEGHGADAHKAVERILSSSRGWAVGAMEKHWGQVKAGHLDKIPELARLFADACDVVADVIFGMKTKAEAELAFMAGSVGLSVGLSFVTGGLSAVLGAAETAAMRRLVKRIIDEAVDRIVDELIARVTEPVNAKLEAMVEDAVLNLAEGAFSLPPDPGGGSGPQGHGHGGMQLASAGGGFVLASAGGGDGGSADLFIDHVEFESGAGKVSSHGSELHLASSAPLGRAKGAFGRTKGKDPFTQAFDSVLEGALHGSEKALGKIAKHVTETVPDRVKAASRLHKGKDTEVGEHAKDVRVYLLNADGRVERLHPDGSSPTRVRGDEADLPDLVGNDGRVWRHRSTDKGDNPFPLSPSPTNARVTSRRLDPDETSDLAYATQLARYSKKDYGGGNYAAAHYIDSNGESFILVGHSKGVHSERTIGYPVLKDGNPHGIQSLYTEREPCQESSSWCDQWLAKHFGEDQQVTHSLSYDQSPVDGKRPSSYSIDAEHRAYRRNLEAWHNEHGLGAGMMTESDGAAVEAARKGKRG</sequence>
<dbReference type="Pfam" id="PF25547">
    <property type="entry name" value="WXG100_2"/>
    <property type="match status" value="1"/>
</dbReference>
<dbReference type="EMBL" id="BAABKC010000123">
    <property type="protein sequence ID" value="GAA5077301.1"/>
    <property type="molecule type" value="Genomic_DNA"/>
</dbReference>
<feature type="region of interest" description="Disordered" evidence="1">
    <location>
        <begin position="347"/>
        <end position="405"/>
    </location>
</feature>
<evidence type="ECO:0000313" key="4">
    <source>
        <dbReference type="Proteomes" id="UP001500124"/>
    </source>
</evidence>
<dbReference type="RefSeq" id="WP_425589129.1">
    <property type="nucleotide sequence ID" value="NZ_BAABKC010000123.1"/>
</dbReference>
<dbReference type="Pfam" id="PF14440">
    <property type="entry name" value="XOO_2897-deam"/>
    <property type="match status" value="1"/>
</dbReference>
<evidence type="ECO:0000256" key="1">
    <source>
        <dbReference type="SAM" id="MobiDB-lite"/>
    </source>
</evidence>
<dbReference type="InterPro" id="IPR032722">
    <property type="entry name" value="Deaminase_XOO_2897"/>
</dbReference>
<keyword evidence="4" id="KW-1185">Reference proteome</keyword>
<accession>A0ABP9LHU5</accession>
<comment type="caution">
    <text evidence="3">The sequence shown here is derived from an EMBL/GenBank/DDBJ whole genome shotgun (WGS) entry which is preliminary data.</text>
</comment>
<evidence type="ECO:0000313" key="3">
    <source>
        <dbReference type="EMBL" id="GAA5077301.1"/>
    </source>
</evidence>